<evidence type="ECO:0000313" key="2">
    <source>
        <dbReference type="Proteomes" id="UP000268436"/>
    </source>
</evidence>
<dbReference type="Proteomes" id="UP000268436">
    <property type="component" value="Unassembled WGS sequence"/>
</dbReference>
<protein>
    <submittedName>
        <fullName evidence="1">Uncharacterized protein</fullName>
    </submittedName>
</protein>
<accession>A0ABY0BIN0</accession>
<sequence>MDVGCNANSVVNYNKFLGIKRWLYGYCGEILANDGEIVMTVIQCQK</sequence>
<proteinExistence type="predicted"/>
<name>A0ABY0BIN0_MORCA</name>
<organism evidence="1 2">
    <name type="scientific">Moraxella catarrhalis</name>
    <name type="common">Branhamella catarrhalis</name>
    <dbReference type="NCBI Taxonomy" id="480"/>
    <lineage>
        <taxon>Bacteria</taxon>
        <taxon>Pseudomonadati</taxon>
        <taxon>Pseudomonadota</taxon>
        <taxon>Gammaproteobacteria</taxon>
        <taxon>Moraxellales</taxon>
        <taxon>Moraxellaceae</taxon>
        <taxon>Moraxella</taxon>
    </lineage>
</organism>
<reference evidence="1 2" key="1">
    <citation type="submission" date="2018-12" db="EMBL/GenBank/DDBJ databases">
        <title>Persistence of Moraxella catarrhalis in Chronic Obstructive Pulmonary Disease and Regulation of the Hag/MID Adhesin.</title>
        <authorList>
            <person name="Murphy T."/>
            <person name="Zhao X."/>
            <person name="Vyas G."/>
            <person name="Aluvathingal J."/>
            <person name="Nadendla S."/>
            <person name="Tallon L."/>
            <person name="Tettelin H."/>
        </authorList>
    </citation>
    <scope>NUCLEOTIDE SEQUENCE [LARGE SCALE GENOMIC DNA]</scope>
    <source>
        <strain evidence="1 2">173P27B1</strain>
    </source>
</reference>
<keyword evidence="2" id="KW-1185">Reference proteome</keyword>
<gene>
    <name evidence="1" type="ORF">EJK54_0306</name>
</gene>
<comment type="caution">
    <text evidence="1">The sequence shown here is derived from an EMBL/GenBank/DDBJ whole genome shotgun (WGS) entry which is preliminary data.</text>
</comment>
<evidence type="ECO:0000313" key="1">
    <source>
        <dbReference type="EMBL" id="RUO13540.1"/>
    </source>
</evidence>
<dbReference type="EMBL" id="RYER01000021">
    <property type="protein sequence ID" value="RUO13540.1"/>
    <property type="molecule type" value="Genomic_DNA"/>
</dbReference>